<proteinExistence type="predicted"/>
<feature type="non-terminal residue" evidence="1">
    <location>
        <position position="74"/>
    </location>
</feature>
<protein>
    <submittedName>
        <fullName evidence="1">Uncharacterized protein</fullName>
    </submittedName>
</protein>
<dbReference type="Proteomes" id="UP001152795">
    <property type="component" value="Unassembled WGS sequence"/>
</dbReference>
<reference evidence="1" key="1">
    <citation type="submission" date="2020-04" db="EMBL/GenBank/DDBJ databases">
        <authorList>
            <person name="Alioto T."/>
            <person name="Alioto T."/>
            <person name="Gomez Garrido J."/>
        </authorList>
    </citation>
    <scope>NUCLEOTIDE SEQUENCE</scope>
    <source>
        <strain evidence="1">A484AB</strain>
    </source>
</reference>
<organism evidence="1 2">
    <name type="scientific">Paramuricea clavata</name>
    <name type="common">Red gorgonian</name>
    <name type="synonym">Violescent sea-whip</name>
    <dbReference type="NCBI Taxonomy" id="317549"/>
    <lineage>
        <taxon>Eukaryota</taxon>
        <taxon>Metazoa</taxon>
        <taxon>Cnidaria</taxon>
        <taxon>Anthozoa</taxon>
        <taxon>Octocorallia</taxon>
        <taxon>Malacalcyonacea</taxon>
        <taxon>Plexauridae</taxon>
        <taxon>Paramuricea</taxon>
    </lineage>
</organism>
<dbReference type="EMBL" id="CACRXK020025678">
    <property type="protein sequence ID" value="CAB4039639.1"/>
    <property type="molecule type" value="Genomic_DNA"/>
</dbReference>
<dbReference type="AlphaFoldDB" id="A0A7D9K399"/>
<name>A0A7D9K399_PARCT</name>
<gene>
    <name evidence="1" type="ORF">PACLA_8A026139</name>
</gene>
<accession>A0A7D9K399</accession>
<sequence>MYADDTNITVDSVGLNNLEKTLNHEMSNIHQWLVSNKLTLNVEKTEYMVIGTHKRLSRFSKDITVSIDGKAIKQ</sequence>
<evidence type="ECO:0000313" key="1">
    <source>
        <dbReference type="EMBL" id="CAB4039639.1"/>
    </source>
</evidence>
<dbReference type="OrthoDB" id="410381at2759"/>
<comment type="caution">
    <text evidence="1">The sequence shown here is derived from an EMBL/GenBank/DDBJ whole genome shotgun (WGS) entry which is preliminary data.</text>
</comment>
<evidence type="ECO:0000313" key="2">
    <source>
        <dbReference type="Proteomes" id="UP001152795"/>
    </source>
</evidence>
<keyword evidence="2" id="KW-1185">Reference proteome</keyword>